<dbReference type="EnsemblPlants" id="Pp3c21_13169V3.2">
    <property type="protein sequence ID" value="PAC:32916576.CDS.1"/>
    <property type="gene ID" value="Pp3c21_13169"/>
</dbReference>
<dbReference type="Gramene" id="Pp3c21_13169V3.4">
    <property type="protein sequence ID" value="PAC:32916578.CDS.1"/>
    <property type="gene ID" value="Pp3c21_13169"/>
</dbReference>
<name>A0A7I3Z1W9_PHYPA</name>
<dbReference type="EMBL" id="ABEU02000021">
    <property type="status" value="NOT_ANNOTATED_CDS"/>
    <property type="molecule type" value="Genomic_DNA"/>
</dbReference>
<dbReference type="Gramene" id="Pp3c21_13169V3.6">
    <property type="protein sequence ID" value="PAC:32916579.CDS.1"/>
    <property type="gene ID" value="Pp3c21_13169"/>
</dbReference>
<accession>A0A7I3Z1W9</accession>
<evidence type="ECO:0000313" key="2">
    <source>
        <dbReference type="Proteomes" id="UP000006727"/>
    </source>
</evidence>
<dbReference type="EnsemblPlants" id="Pp3c21_13169V3.6">
    <property type="protein sequence ID" value="PAC:32916579.CDS.1"/>
    <property type="gene ID" value="Pp3c21_13169"/>
</dbReference>
<reference evidence="1 2" key="1">
    <citation type="journal article" date="2008" name="Science">
        <title>The Physcomitrella genome reveals evolutionary insights into the conquest of land by plants.</title>
        <authorList>
            <person name="Rensing S."/>
            <person name="Lang D."/>
            <person name="Zimmer A."/>
            <person name="Terry A."/>
            <person name="Salamov A."/>
            <person name="Shapiro H."/>
            <person name="Nishiyama T."/>
            <person name="Perroud P.-F."/>
            <person name="Lindquist E."/>
            <person name="Kamisugi Y."/>
            <person name="Tanahashi T."/>
            <person name="Sakakibara K."/>
            <person name="Fujita T."/>
            <person name="Oishi K."/>
            <person name="Shin-I T."/>
            <person name="Kuroki Y."/>
            <person name="Toyoda A."/>
            <person name="Suzuki Y."/>
            <person name="Hashimoto A."/>
            <person name="Yamaguchi K."/>
            <person name="Sugano A."/>
            <person name="Kohara Y."/>
            <person name="Fujiyama A."/>
            <person name="Anterola A."/>
            <person name="Aoki S."/>
            <person name="Ashton N."/>
            <person name="Barbazuk W.B."/>
            <person name="Barker E."/>
            <person name="Bennetzen J."/>
            <person name="Bezanilla M."/>
            <person name="Blankenship R."/>
            <person name="Cho S.H."/>
            <person name="Dutcher S."/>
            <person name="Estelle M."/>
            <person name="Fawcett J.A."/>
            <person name="Gundlach H."/>
            <person name="Hanada K."/>
            <person name="Heyl A."/>
            <person name="Hicks K.A."/>
            <person name="Hugh J."/>
            <person name="Lohr M."/>
            <person name="Mayer K."/>
            <person name="Melkozernov A."/>
            <person name="Murata T."/>
            <person name="Nelson D."/>
            <person name="Pils B."/>
            <person name="Prigge M."/>
            <person name="Reiss B."/>
            <person name="Renner T."/>
            <person name="Rombauts S."/>
            <person name="Rushton P."/>
            <person name="Sanderfoot A."/>
            <person name="Schween G."/>
            <person name="Shiu S.-H."/>
            <person name="Stueber K."/>
            <person name="Theodoulou F.L."/>
            <person name="Tu H."/>
            <person name="Van de Peer Y."/>
            <person name="Verrier P.J."/>
            <person name="Waters E."/>
            <person name="Wood A."/>
            <person name="Yang L."/>
            <person name="Cove D."/>
            <person name="Cuming A."/>
            <person name="Hasebe M."/>
            <person name="Lucas S."/>
            <person name="Mishler D.B."/>
            <person name="Reski R."/>
            <person name="Grigoriev I."/>
            <person name="Quatrano R.S."/>
            <person name="Boore J.L."/>
        </authorList>
    </citation>
    <scope>NUCLEOTIDE SEQUENCE [LARGE SCALE GENOMIC DNA]</scope>
    <source>
        <strain evidence="1 2">cv. Gransden 2004</strain>
    </source>
</reference>
<proteinExistence type="predicted"/>
<dbReference type="Gramene" id="Pp3c21_13169V3.3">
    <property type="protein sequence ID" value="PAC:32916577.CDS.1"/>
    <property type="gene ID" value="Pp3c21_13169"/>
</dbReference>
<dbReference type="Gramene" id="Pp3c21_13169V3.7">
    <property type="protein sequence ID" value="PAC:32916580.CDS.1"/>
    <property type="gene ID" value="Pp3c21_13169"/>
</dbReference>
<organism evidence="1 2">
    <name type="scientific">Physcomitrium patens</name>
    <name type="common">Spreading-leaved earth moss</name>
    <name type="synonym">Physcomitrella patens</name>
    <dbReference type="NCBI Taxonomy" id="3218"/>
    <lineage>
        <taxon>Eukaryota</taxon>
        <taxon>Viridiplantae</taxon>
        <taxon>Streptophyta</taxon>
        <taxon>Embryophyta</taxon>
        <taxon>Bryophyta</taxon>
        <taxon>Bryophytina</taxon>
        <taxon>Bryopsida</taxon>
        <taxon>Funariidae</taxon>
        <taxon>Funariales</taxon>
        <taxon>Funariaceae</taxon>
        <taxon>Physcomitrium</taxon>
    </lineage>
</organism>
<evidence type="ECO:0000313" key="1">
    <source>
        <dbReference type="EnsemblPlants" id="PAC:32916580.CDS.1"/>
    </source>
</evidence>
<keyword evidence="2" id="KW-1185">Reference proteome</keyword>
<sequence length="119" mass="13190">MCPLVLLLPMRECGRFQYSIGYVELVLICNLTGVVDRLPGSETPHIGHTLSHRAMANNTFVVKCLRQPLHSSLRCSASSNLSNSSLGFLSEVDLVWSGFQISCFCNLCLFCFKTGRFGK</sequence>
<reference evidence="1" key="3">
    <citation type="submission" date="2020-12" db="UniProtKB">
        <authorList>
            <consortium name="EnsemblPlants"/>
        </authorList>
    </citation>
    <scope>IDENTIFICATION</scope>
</reference>
<dbReference type="Gramene" id="Pp3c21_13169V3.2">
    <property type="protein sequence ID" value="PAC:32916576.CDS.1"/>
    <property type="gene ID" value="Pp3c21_13169"/>
</dbReference>
<dbReference type="Proteomes" id="UP000006727">
    <property type="component" value="Chromosome 21"/>
</dbReference>
<dbReference type="EnsemblPlants" id="Pp3c21_13169V3.7">
    <property type="protein sequence ID" value="PAC:32916580.CDS.1"/>
    <property type="gene ID" value="Pp3c21_13169"/>
</dbReference>
<reference evidence="1 2" key="2">
    <citation type="journal article" date="2018" name="Plant J.">
        <title>The Physcomitrella patens chromosome-scale assembly reveals moss genome structure and evolution.</title>
        <authorList>
            <person name="Lang D."/>
            <person name="Ullrich K.K."/>
            <person name="Murat F."/>
            <person name="Fuchs J."/>
            <person name="Jenkins J."/>
            <person name="Haas F.B."/>
            <person name="Piednoel M."/>
            <person name="Gundlach H."/>
            <person name="Van Bel M."/>
            <person name="Meyberg R."/>
            <person name="Vives C."/>
            <person name="Morata J."/>
            <person name="Symeonidi A."/>
            <person name="Hiss M."/>
            <person name="Muchero W."/>
            <person name="Kamisugi Y."/>
            <person name="Saleh O."/>
            <person name="Blanc G."/>
            <person name="Decker E.L."/>
            <person name="van Gessel N."/>
            <person name="Grimwood J."/>
            <person name="Hayes R.D."/>
            <person name="Graham S.W."/>
            <person name="Gunter L.E."/>
            <person name="McDaniel S.F."/>
            <person name="Hoernstein S.N.W."/>
            <person name="Larsson A."/>
            <person name="Li F.W."/>
            <person name="Perroud P.F."/>
            <person name="Phillips J."/>
            <person name="Ranjan P."/>
            <person name="Rokshar D.S."/>
            <person name="Rothfels C.J."/>
            <person name="Schneider L."/>
            <person name="Shu S."/>
            <person name="Stevenson D.W."/>
            <person name="Thummler F."/>
            <person name="Tillich M."/>
            <person name="Villarreal Aguilar J.C."/>
            <person name="Widiez T."/>
            <person name="Wong G.K."/>
            <person name="Wymore A."/>
            <person name="Zhang Y."/>
            <person name="Zimmer A.D."/>
            <person name="Quatrano R.S."/>
            <person name="Mayer K.F.X."/>
            <person name="Goodstein D."/>
            <person name="Casacuberta J.M."/>
            <person name="Vandepoele K."/>
            <person name="Reski R."/>
            <person name="Cuming A.C."/>
            <person name="Tuskan G.A."/>
            <person name="Maumus F."/>
            <person name="Salse J."/>
            <person name="Schmutz J."/>
            <person name="Rensing S.A."/>
        </authorList>
    </citation>
    <scope>NUCLEOTIDE SEQUENCE [LARGE SCALE GENOMIC DNA]</scope>
    <source>
        <strain evidence="1 2">cv. Gransden 2004</strain>
    </source>
</reference>
<dbReference type="EnsemblPlants" id="Pp3c21_13169V3.4">
    <property type="protein sequence ID" value="PAC:32916578.CDS.1"/>
    <property type="gene ID" value="Pp3c21_13169"/>
</dbReference>
<dbReference type="AlphaFoldDB" id="A0A7I3Z1W9"/>
<protein>
    <submittedName>
        <fullName evidence="1">Uncharacterized protein</fullName>
    </submittedName>
</protein>
<dbReference type="EnsemblPlants" id="Pp3c21_13169V3.3">
    <property type="protein sequence ID" value="PAC:32916577.CDS.1"/>
    <property type="gene ID" value="Pp3c21_13169"/>
</dbReference>
<dbReference type="InParanoid" id="A0A7I3Z1W9"/>